<proteinExistence type="predicted"/>
<organism evidence="3 4">
    <name type="scientific">Cudoniella acicularis</name>
    <dbReference type="NCBI Taxonomy" id="354080"/>
    <lineage>
        <taxon>Eukaryota</taxon>
        <taxon>Fungi</taxon>
        <taxon>Dikarya</taxon>
        <taxon>Ascomycota</taxon>
        <taxon>Pezizomycotina</taxon>
        <taxon>Leotiomycetes</taxon>
        <taxon>Helotiales</taxon>
        <taxon>Tricladiaceae</taxon>
        <taxon>Cudoniella</taxon>
    </lineage>
</organism>
<comment type="caution">
    <text evidence="3">The sequence shown here is derived from an EMBL/GenBank/DDBJ whole genome shotgun (WGS) entry which is preliminary data.</text>
</comment>
<keyword evidence="1" id="KW-0732">Signal</keyword>
<name>A0A8H4RLL6_9HELO</name>
<reference evidence="3 4" key="1">
    <citation type="submission" date="2020-03" db="EMBL/GenBank/DDBJ databases">
        <title>Draft Genome Sequence of Cudoniella acicularis.</title>
        <authorList>
            <person name="Buettner E."/>
            <person name="Kellner H."/>
        </authorList>
    </citation>
    <scope>NUCLEOTIDE SEQUENCE [LARGE SCALE GENOMIC DNA]</scope>
    <source>
        <strain evidence="3 4">DSM 108380</strain>
    </source>
</reference>
<dbReference type="Proteomes" id="UP000566819">
    <property type="component" value="Unassembled WGS sequence"/>
</dbReference>
<protein>
    <recommendedName>
        <fullName evidence="2">Apple domain-containing protein</fullName>
    </recommendedName>
</protein>
<evidence type="ECO:0000313" key="3">
    <source>
        <dbReference type="EMBL" id="KAF4630472.1"/>
    </source>
</evidence>
<evidence type="ECO:0000313" key="4">
    <source>
        <dbReference type="Proteomes" id="UP000566819"/>
    </source>
</evidence>
<dbReference type="InterPro" id="IPR003609">
    <property type="entry name" value="Pan_app"/>
</dbReference>
<feature type="signal peptide" evidence="1">
    <location>
        <begin position="1"/>
        <end position="18"/>
    </location>
</feature>
<feature type="domain" description="Apple" evidence="2">
    <location>
        <begin position="196"/>
        <end position="236"/>
    </location>
</feature>
<feature type="chain" id="PRO_5034592771" description="Apple domain-containing protein" evidence="1">
    <location>
        <begin position="19"/>
        <end position="358"/>
    </location>
</feature>
<dbReference type="AlphaFoldDB" id="A0A8H4RLL6"/>
<accession>A0A8H4RLL6</accession>
<feature type="domain" description="Apple" evidence="2">
    <location>
        <begin position="278"/>
        <end position="333"/>
    </location>
</feature>
<evidence type="ECO:0000259" key="2">
    <source>
        <dbReference type="Pfam" id="PF00024"/>
    </source>
</evidence>
<dbReference type="Pfam" id="PF00024">
    <property type="entry name" value="PAN_1"/>
    <property type="match status" value="2"/>
</dbReference>
<keyword evidence="4" id="KW-1185">Reference proteome</keyword>
<dbReference type="EMBL" id="JAAMPI010000546">
    <property type="protein sequence ID" value="KAF4630472.1"/>
    <property type="molecule type" value="Genomic_DNA"/>
</dbReference>
<dbReference type="Gene3D" id="3.50.4.10">
    <property type="entry name" value="Hepatocyte Growth Factor"/>
    <property type="match status" value="1"/>
</dbReference>
<sequence length="358" mass="37616">MRLKATYALLGLLSLTIAQEIAQEFLAYDFIDTQAAIQATAMNKTQADAICASDPFYGPNYEAVMKDGVPVGCVCKPSVCPQPCFGNPYIDPKTGGRGCCSLDQKYSYDNTSLTGACCGNGTSYAYDPVAGVGGCCNGPTPGFYPPTYSCSCGAPKPLPPDECTKPFPKSVQNGGKNYLTYTGRATYATNIPGGGDAKTFNQCLAACSATSNCVALDFITDLKQCYLKSDGNDKVPSRQQNNVDSAIIPACLTKNDKCPALNQTIKVYGGQGYTFYCGRVLGTGNVKPTYTTPDLFTCVSDCSKTPGCQGVNYPAAGGAGACNLKSNYESPPKTVNAYYVAAVVLKQRVGGSSVESEL</sequence>
<dbReference type="OrthoDB" id="3471041at2759"/>
<evidence type="ECO:0000256" key="1">
    <source>
        <dbReference type="SAM" id="SignalP"/>
    </source>
</evidence>
<gene>
    <name evidence="3" type="ORF">G7Y89_g7665</name>
</gene>